<proteinExistence type="predicted"/>
<reference evidence="1 2" key="1">
    <citation type="journal article" date="2011" name="Int. J. Syst. Evol. Microbiol.">
        <title>Zhongshania antarctica gen. nov., sp. nov. and Zhongshania guokunii sp. nov., gammaproteobacteria respectively isolated from coastal attached (fast) ice and surface seawater of the Antarctic.</title>
        <authorList>
            <person name="Li H.J."/>
            <person name="Zhang X.Y."/>
            <person name="Chen C.X."/>
            <person name="Zhang Y.J."/>
            <person name="Gao Z.M."/>
            <person name="Yu Y."/>
            <person name="Chen X.L."/>
            <person name="Chen B."/>
            <person name="Zhang Y.Z."/>
        </authorList>
    </citation>
    <scope>NUCLEOTIDE SEQUENCE [LARGE SCALE GENOMIC DNA]</scope>
    <source>
        <strain evidence="1 2">R06B22</strain>
    </source>
</reference>
<gene>
    <name evidence="1" type="ORF">AB4875_14200</name>
</gene>
<sequence>MPVHRQSMHVTFKLVDASDDERESSPEALASSICGWVLANHLDNTLLVFDAEGRSLGAVVPTNNVGFKLKWSSVPGAATPLGAPLDIPNPHLARLVNTLLRLGLHTTHPLTSLLEVIEVTREKRDSLSELRDANLATLIGRPLAVVRATVKIEVDKTSECEHSKGAEEHDKSTITEQQLDTWVGDCGDPNNGAIGCFLEDDYARFRPTCHPASSSDATQKNRDGASGPDCGYVLAESTFQLRLNDRAKFLTIIADPHGSIPLTVDRLPVQKIVLPQKSIATPLKNISVTFRTSPVLAARSESVIPTLSQGEEDWSWIKRRDHKSTRKE</sequence>
<dbReference type="RefSeq" id="WP_368376715.1">
    <property type="nucleotide sequence ID" value="NZ_JBFRYB010000001.1"/>
</dbReference>
<name>A0ABV3TZQ0_9GAMM</name>
<dbReference type="EMBL" id="JBFRYB010000001">
    <property type="protein sequence ID" value="MEX1666642.1"/>
    <property type="molecule type" value="Genomic_DNA"/>
</dbReference>
<evidence type="ECO:0000313" key="2">
    <source>
        <dbReference type="Proteomes" id="UP001557484"/>
    </source>
</evidence>
<keyword evidence="2" id="KW-1185">Reference proteome</keyword>
<organism evidence="1 2">
    <name type="scientific">Zhongshania arctica</name>
    <dbReference type="NCBI Taxonomy" id="3238302"/>
    <lineage>
        <taxon>Bacteria</taxon>
        <taxon>Pseudomonadati</taxon>
        <taxon>Pseudomonadota</taxon>
        <taxon>Gammaproteobacteria</taxon>
        <taxon>Cellvibrionales</taxon>
        <taxon>Spongiibacteraceae</taxon>
        <taxon>Zhongshania</taxon>
    </lineage>
</organism>
<comment type="caution">
    <text evidence="1">The sequence shown here is derived from an EMBL/GenBank/DDBJ whole genome shotgun (WGS) entry which is preliminary data.</text>
</comment>
<dbReference type="Proteomes" id="UP001557484">
    <property type="component" value="Unassembled WGS sequence"/>
</dbReference>
<accession>A0ABV3TZQ0</accession>
<evidence type="ECO:0000313" key="1">
    <source>
        <dbReference type="EMBL" id="MEX1666642.1"/>
    </source>
</evidence>
<protein>
    <submittedName>
        <fullName evidence="1">Uncharacterized protein</fullName>
    </submittedName>
</protein>